<reference evidence="3" key="1">
    <citation type="journal article" date="2020" name="G3 (Bethesda)">
        <title>High-Quality Assemblies for Three Invasive Social Wasps from the &lt;i&gt;Vespula&lt;/i&gt; Genus.</title>
        <authorList>
            <person name="Harrop T.W.R."/>
            <person name="Guhlin J."/>
            <person name="McLaughlin G.M."/>
            <person name="Permina E."/>
            <person name="Stockwell P."/>
            <person name="Gilligan J."/>
            <person name="Le Lec M.F."/>
            <person name="Gruber M.A.M."/>
            <person name="Quinn O."/>
            <person name="Lovegrove M."/>
            <person name="Duncan E.J."/>
            <person name="Remnant E.J."/>
            <person name="Van Eeckhoven J."/>
            <person name="Graham B."/>
            <person name="Knapp R.A."/>
            <person name="Langford K.W."/>
            <person name="Kronenberg Z."/>
            <person name="Press M.O."/>
            <person name="Eacker S.M."/>
            <person name="Wilson-Rankin E.E."/>
            <person name="Purcell J."/>
            <person name="Lester P.J."/>
            <person name="Dearden P.K."/>
        </authorList>
    </citation>
    <scope>NUCLEOTIDE SEQUENCE</scope>
    <source>
        <strain evidence="3">Marl-1</strain>
    </source>
</reference>
<evidence type="ECO:0000313" key="4">
    <source>
        <dbReference type="Proteomes" id="UP000614350"/>
    </source>
</evidence>
<dbReference type="Proteomes" id="UP000614350">
    <property type="component" value="Unassembled WGS sequence"/>
</dbReference>
<evidence type="ECO:0000256" key="1">
    <source>
        <dbReference type="SAM" id="MobiDB-lite"/>
    </source>
</evidence>
<evidence type="ECO:0000313" key="3">
    <source>
        <dbReference type="EMBL" id="KAF7396415.1"/>
    </source>
</evidence>
<keyword evidence="2" id="KW-0732">Signal</keyword>
<keyword evidence="4" id="KW-1185">Reference proteome</keyword>
<accession>A0A834JYC9</accession>
<protein>
    <submittedName>
        <fullName evidence="3">Uncharacterized protein</fullName>
    </submittedName>
</protein>
<dbReference type="AlphaFoldDB" id="A0A834JYC9"/>
<organism evidence="3 4">
    <name type="scientific">Vespula vulgaris</name>
    <name type="common">Yellow jacket</name>
    <name type="synonym">Wasp</name>
    <dbReference type="NCBI Taxonomy" id="7454"/>
    <lineage>
        <taxon>Eukaryota</taxon>
        <taxon>Metazoa</taxon>
        <taxon>Ecdysozoa</taxon>
        <taxon>Arthropoda</taxon>
        <taxon>Hexapoda</taxon>
        <taxon>Insecta</taxon>
        <taxon>Pterygota</taxon>
        <taxon>Neoptera</taxon>
        <taxon>Endopterygota</taxon>
        <taxon>Hymenoptera</taxon>
        <taxon>Apocrita</taxon>
        <taxon>Aculeata</taxon>
        <taxon>Vespoidea</taxon>
        <taxon>Vespidae</taxon>
        <taxon>Vespinae</taxon>
        <taxon>Vespula</taxon>
    </lineage>
</organism>
<comment type="caution">
    <text evidence="3">The sequence shown here is derived from an EMBL/GenBank/DDBJ whole genome shotgun (WGS) entry which is preliminary data.</text>
</comment>
<feature type="region of interest" description="Disordered" evidence="1">
    <location>
        <begin position="43"/>
        <end position="71"/>
    </location>
</feature>
<gene>
    <name evidence="3" type="ORF">HZH66_007277</name>
</gene>
<proteinExistence type="predicted"/>
<evidence type="ECO:0000256" key="2">
    <source>
        <dbReference type="SAM" id="SignalP"/>
    </source>
</evidence>
<dbReference type="EMBL" id="JACSEA010000007">
    <property type="protein sequence ID" value="KAF7396415.1"/>
    <property type="molecule type" value="Genomic_DNA"/>
</dbReference>
<sequence>MKFYGFWLLLILVFCITITVGRNIDYTKNAFLKSKSIACRGRGWTGGNNGGGEEGTGTNGGATDGATGAMPNMASTLMRTAQQAMDTMMDTMSNMNSMG</sequence>
<feature type="signal peptide" evidence="2">
    <location>
        <begin position="1"/>
        <end position="21"/>
    </location>
</feature>
<feature type="compositionally biased region" description="Gly residues" evidence="1">
    <location>
        <begin position="43"/>
        <end position="63"/>
    </location>
</feature>
<name>A0A834JYC9_VESVU</name>
<feature type="chain" id="PRO_5032332137" evidence="2">
    <location>
        <begin position="22"/>
        <end position="99"/>
    </location>
</feature>